<proteinExistence type="predicted"/>
<dbReference type="RefSeq" id="WP_281892980.1">
    <property type="nucleotide sequence ID" value="NZ_BSDI01000004.1"/>
</dbReference>
<keyword evidence="3" id="KW-1185">Reference proteome</keyword>
<keyword evidence="1" id="KW-0812">Transmembrane</keyword>
<comment type="caution">
    <text evidence="2">The sequence shown here is derived from an EMBL/GenBank/DDBJ whole genome shotgun (WGS) entry which is preliminary data.</text>
</comment>
<feature type="transmembrane region" description="Helical" evidence="1">
    <location>
        <begin position="86"/>
        <end position="108"/>
    </location>
</feature>
<evidence type="ECO:0000313" key="2">
    <source>
        <dbReference type="EMBL" id="GLH95900.1"/>
    </source>
</evidence>
<evidence type="ECO:0000313" key="3">
    <source>
        <dbReference type="Proteomes" id="UP001144280"/>
    </source>
</evidence>
<evidence type="ECO:0008006" key="4">
    <source>
        <dbReference type="Google" id="ProtNLM"/>
    </source>
</evidence>
<feature type="transmembrane region" description="Helical" evidence="1">
    <location>
        <begin position="20"/>
        <end position="43"/>
    </location>
</feature>
<reference evidence="2" key="1">
    <citation type="submission" date="2022-12" db="EMBL/GenBank/DDBJ databases">
        <title>New Phytohabitans aurantiacus sp. RD004123 nov., an actinomycete isolated from soil.</title>
        <authorList>
            <person name="Triningsih D.W."/>
            <person name="Harunari E."/>
            <person name="Igarashi Y."/>
        </authorList>
    </citation>
    <scope>NUCLEOTIDE SEQUENCE</scope>
    <source>
        <strain evidence="2">RD004123</strain>
    </source>
</reference>
<feature type="transmembrane region" description="Helical" evidence="1">
    <location>
        <begin position="55"/>
        <end position="80"/>
    </location>
</feature>
<keyword evidence="1" id="KW-0472">Membrane</keyword>
<accession>A0ABQ5QNR1</accession>
<organism evidence="2 3">
    <name type="scientific">Phytohabitans aurantiacus</name>
    <dbReference type="NCBI Taxonomy" id="3016789"/>
    <lineage>
        <taxon>Bacteria</taxon>
        <taxon>Bacillati</taxon>
        <taxon>Actinomycetota</taxon>
        <taxon>Actinomycetes</taxon>
        <taxon>Micromonosporales</taxon>
        <taxon>Micromonosporaceae</taxon>
    </lineage>
</organism>
<name>A0ABQ5QNR1_9ACTN</name>
<gene>
    <name evidence="2" type="ORF">Pa4123_11720</name>
</gene>
<dbReference type="EMBL" id="BSDI01000004">
    <property type="protein sequence ID" value="GLH95900.1"/>
    <property type="molecule type" value="Genomic_DNA"/>
</dbReference>
<keyword evidence="1" id="KW-1133">Transmembrane helix</keyword>
<sequence length="199" mass="20803">MKNGGRREAMGGFVEATLEFPTVLFSILLLIVIVYWVLVLAGTTDIEDADGFGDFLGGLGLGGAPVAVVGSVLIALAWFASLVGGVLFSGLALAAVTLVIALALAWLCTRLLMVPLRKIFRAGPEASRNDFVGALCVIRTGRVSASFGQAEVTAADGSSAIVQVRQAGEDPLRSGSQALIYDYDVDGEFFWVTPVAPHS</sequence>
<protein>
    <recommendedName>
        <fullName evidence="4">DUF1449 domain-containing protein</fullName>
    </recommendedName>
</protein>
<evidence type="ECO:0000256" key="1">
    <source>
        <dbReference type="SAM" id="Phobius"/>
    </source>
</evidence>
<dbReference type="Proteomes" id="UP001144280">
    <property type="component" value="Unassembled WGS sequence"/>
</dbReference>